<feature type="transmembrane region" description="Helical" evidence="5">
    <location>
        <begin position="81"/>
        <end position="99"/>
    </location>
</feature>
<dbReference type="GO" id="GO:0016020">
    <property type="term" value="C:membrane"/>
    <property type="evidence" value="ECO:0007669"/>
    <property type="project" value="UniProtKB-SubCell"/>
</dbReference>
<comment type="subcellular location">
    <subcellularLocation>
        <location evidence="1">Membrane</location>
        <topology evidence="1">Multi-pass membrane protein</topology>
    </subcellularLocation>
</comment>
<dbReference type="PANTHER" id="PTHR23526">
    <property type="entry name" value="INTEGRAL MEMBRANE TRANSPORT PROTEIN-RELATED"/>
    <property type="match status" value="1"/>
</dbReference>
<proteinExistence type="predicted"/>
<evidence type="ECO:0000256" key="2">
    <source>
        <dbReference type="ARBA" id="ARBA00022692"/>
    </source>
</evidence>
<keyword evidence="4 5" id="KW-0472">Membrane</keyword>
<evidence type="ECO:0000313" key="7">
    <source>
        <dbReference type="EMBL" id="GAG68563.1"/>
    </source>
</evidence>
<dbReference type="InterPro" id="IPR036259">
    <property type="entry name" value="MFS_trans_sf"/>
</dbReference>
<feature type="domain" description="Major facilitator superfamily (MFS) profile" evidence="6">
    <location>
        <begin position="45"/>
        <end position="231"/>
    </location>
</feature>
<feature type="transmembrane region" description="Helical" evidence="5">
    <location>
        <begin position="111"/>
        <end position="132"/>
    </location>
</feature>
<dbReference type="PANTHER" id="PTHR23526:SF2">
    <property type="entry name" value="MAJOR FACILITATOR SUPERFAMILY (MFS) PROFILE DOMAIN-CONTAINING PROTEIN"/>
    <property type="match status" value="1"/>
</dbReference>
<dbReference type="InterPro" id="IPR052528">
    <property type="entry name" value="Sugar_transport-like"/>
</dbReference>
<dbReference type="InterPro" id="IPR020846">
    <property type="entry name" value="MFS_dom"/>
</dbReference>
<dbReference type="Gene3D" id="1.20.1250.20">
    <property type="entry name" value="MFS general substrate transporter like domains"/>
    <property type="match status" value="1"/>
</dbReference>
<dbReference type="SUPFAM" id="SSF103473">
    <property type="entry name" value="MFS general substrate transporter"/>
    <property type="match status" value="1"/>
</dbReference>
<keyword evidence="3 5" id="KW-1133">Transmembrane helix</keyword>
<evidence type="ECO:0000256" key="3">
    <source>
        <dbReference type="ARBA" id="ARBA00022989"/>
    </source>
</evidence>
<dbReference type="EMBL" id="BART01009446">
    <property type="protein sequence ID" value="GAG68563.1"/>
    <property type="molecule type" value="Genomic_DNA"/>
</dbReference>
<dbReference type="InterPro" id="IPR005829">
    <property type="entry name" value="Sugar_transporter_CS"/>
</dbReference>
<feature type="transmembrane region" description="Helical" evidence="5">
    <location>
        <begin position="138"/>
        <end position="163"/>
    </location>
</feature>
<sequence length="231" mass="25618">LFILVGIIGFIFIKEKPISELPEKKKFFAELKQTFNIAELKTQKEFFKITLAFVVFKSGIASIMPFLFIFIFALGLSTLELLLGIGVAFPVVFIATIMLGRTADKFGRKRFVPLSIILVSIGYLLMPFTTIGQAEPNIIIFMISLPFVLVGVLALVIPLNTWAQDLLPVDKRGKFTGILNIVNTVSQIIGSFAGGLVAMIFGLPWIFILGPIFFIASIPLFLKVKETLKKD</sequence>
<name>X1A6Z6_9ZZZZ</name>
<dbReference type="GO" id="GO:0022857">
    <property type="term" value="F:transmembrane transporter activity"/>
    <property type="evidence" value="ECO:0007669"/>
    <property type="project" value="InterPro"/>
</dbReference>
<accession>X1A6Z6</accession>
<protein>
    <recommendedName>
        <fullName evidence="6">Major facilitator superfamily (MFS) profile domain-containing protein</fullName>
    </recommendedName>
</protein>
<evidence type="ECO:0000256" key="4">
    <source>
        <dbReference type="ARBA" id="ARBA00023136"/>
    </source>
</evidence>
<feature type="non-terminal residue" evidence="7">
    <location>
        <position position="1"/>
    </location>
</feature>
<reference evidence="7" key="1">
    <citation type="journal article" date="2014" name="Front. Microbiol.">
        <title>High frequency of phylogenetically diverse reductive dehalogenase-homologous genes in deep subseafloor sedimentary metagenomes.</title>
        <authorList>
            <person name="Kawai M."/>
            <person name="Futagami T."/>
            <person name="Toyoda A."/>
            <person name="Takaki Y."/>
            <person name="Nishi S."/>
            <person name="Hori S."/>
            <person name="Arai W."/>
            <person name="Tsubouchi T."/>
            <person name="Morono Y."/>
            <person name="Uchiyama I."/>
            <person name="Ito T."/>
            <person name="Fujiyama A."/>
            <person name="Inagaki F."/>
            <person name="Takami H."/>
        </authorList>
    </citation>
    <scope>NUCLEOTIDE SEQUENCE</scope>
    <source>
        <strain evidence="7">Expedition CK06-06</strain>
    </source>
</reference>
<dbReference type="InterPro" id="IPR011701">
    <property type="entry name" value="MFS"/>
</dbReference>
<evidence type="ECO:0000256" key="1">
    <source>
        <dbReference type="ARBA" id="ARBA00004141"/>
    </source>
</evidence>
<dbReference type="AlphaFoldDB" id="X1A6Z6"/>
<evidence type="ECO:0000256" key="5">
    <source>
        <dbReference type="SAM" id="Phobius"/>
    </source>
</evidence>
<organism evidence="7">
    <name type="scientific">marine sediment metagenome</name>
    <dbReference type="NCBI Taxonomy" id="412755"/>
    <lineage>
        <taxon>unclassified sequences</taxon>
        <taxon>metagenomes</taxon>
        <taxon>ecological metagenomes</taxon>
    </lineage>
</organism>
<evidence type="ECO:0000259" key="6">
    <source>
        <dbReference type="PROSITE" id="PS50850"/>
    </source>
</evidence>
<dbReference type="PROSITE" id="PS00216">
    <property type="entry name" value="SUGAR_TRANSPORT_1"/>
    <property type="match status" value="1"/>
</dbReference>
<gene>
    <name evidence="7" type="ORF">S01H4_20936</name>
</gene>
<dbReference type="Pfam" id="PF07690">
    <property type="entry name" value="MFS_1"/>
    <property type="match status" value="1"/>
</dbReference>
<keyword evidence="2 5" id="KW-0812">Transmembrane</keyword>
<comment type="caution">
    <text evidence="7">The sequence shown here is derived from an EMBL/GenBank/DDBJ whole genome shotgun (WGS) entry which is preliminary data.</text>
</comment>
<feature type="transmembrane region" description="Helical" evidence="5">
    <location>
        <begin position="51"/>
        <end position="75"/>
    </location>
</feature>
<feature type="transmembrane region" description="Helical" evidence="5">
    <location>
        <begin position="203"/>
        <end position="222"/>
    </location>
</feature>
<feature type="transmembrane region" description="Helical" evidence="5">
    <location>
        <begin position="175"/>
        <end position="197"/>
    </location>
</feature>
<dbReference type="PROSITE" id="PS50850">
    <property type="entry name" value="MFS"/>
    <property type="match status" value="1"/>
</dbReference>